<dbReference type="InterPro" id="IPR025836">
    <property type="entry name" value="Zn_knuckle_CX2CX4HX4C"/>
</dbReference>
<feature type="region of interest" description="Disordered" evidence="1">
    <location>
        <begin position="92"/>
        <end position="261"/>
    </location>
</feature>
<proteinExistence type="predicted"/>
<evidence type="ECO:0000256" key="1">
    <source>
        <dbReference type="SAM" id="MobiDB-lite"/>
    </source>
</evidence>
<evidence type="ECO:0000313" key="4">
    <source>
        <dbReference type="Proteomes" id="UP000824890"/>
    </source>
</evidence>
<dbReference type="EMBL" id="JAGKQM010000017">
    <property type="protein sequence ID" value="KAH0870796.1"/>
    <property type="molecule type" value="Genomic_DNA"/>
</dbReference>
<evidence type="ECO:0000313" key="3">
    <source>
        <dbReference type="EMBL" id="KAH0870796.1"/>
    </source>
</evidence>
<evidence type="ECO:0000259" key="2">
    <source>
        <dbReference type="Pfam" id="PF14392"/>
    </source>
</evidence>
<organism evidence="3 4">
    <name type="scientific">Brassica napus</name>
    <name type="common">Rape</name>
    <dbReference type="NCBI Taxonomy" id="3708"/>
    <lineage>
        <taxon>Eukaryota</taxon>
        <taxon>Viridiplantae</taxon>
        <taxon>Streptophyta</taxon>
        <taxon>Embryophyta</taxon>
        <taxon>Tracheophyta</taxon>
        <taxon>Spermatophyta</taxon>
        <taxon>Magnoliopsida</taxon>
        <taxon>eudicotyledons</taxon>
        <taxon>Gunneridae</taxon>
        <taxon>Pentapetalae</taxon>
        <taxon>rosids</taxon>
        <taxon>malvids</taxon>
        <taxon>Brassicales</taxon>
        <taxon>Brassicaceae</taxon>
        <taxon>Brassiceae</taxon>
        <taxon>Brassica</taxon>
    </lineage>
</organism>
<feature type="region of interest" description="Disordered" evidence="1">
    <location>
        <begin position="310"/>
        <end position="362"/>
    </location>
</feature>
<dbReference type="Proteomes" id="UP000824890">
    <property type="component" value="Unassembled WGS sequence"/>
</dbReference>
<feature type="compositionally biased region" description="Polar residues" evidence="1">
    <location>
        <begin position="346"/>
        <end position="362"/>
    </location>
</feature>
<feature type="compositionally biased region" description="Basic and acidic residues" evidence="1">
    <location>
        <begin position="93"/>
        <end position="134"/>
    </location>
</feature>
<dbReference type="Pfam" id="PF14392">
    <property type="entry name" value="zf-CCHC_4"/>
    <property type="match status" value="1"/>
</dbReference>
<reference evidence="3 4" key="1">
    <citation type="submission" date="2021-05" db="EMBL/GenBank/DDBJ databases">
        <title>Genome Assembly of Synthetic Allotetraploid Brassica napus Reveals Homoeologous Exchanges between Subgenomes.</title>
        <authorList>
            <person name="Davis J.T."/>
        </authorList>
    </citation>
    <scope>NUCLEOTIDE SEQUENCE [LARGE SCALE GENOMIC DNA]</scope>
    <source>
        <strain evidence="4">cv. Da-Ae</strain>
        <tissue evidence="3">Seedling</tissue>
    </source>
</reference>
<name>A0ABQ7YRM9_BRANA</name>
<gene>
    <name evidence="3" type="ORF">HID58_077818</name>
</gene>
<comment type="caution">
    <text evidence="3">The sequence shown here is derived from an EMBL/GenBank/DDBJ whole genome shotgun (WGS) entry which is preliminary data.</text>
</comment>
<feature type="compositionally biased region" description="Pro residues" evidence="1">
    <location>
        <begin position="16"/>
        <end position="27"/>
    </location>
</feature>
<sequence>MAHRYSRSDKEKWVAPPSPPTKRPPPLEMTMDIQLPTDEVIEVEFEYIKIEKHCFTCFSLFHEESDCPQRPRNAPPPKDRRLGITQRIALQRIEAEKNRHDERRGYRRPEVSRQDTRRVVDSHARRSSRDDREMSYYQRRSKAPRTEPSTSVRSARSMGPYARPASPPIPRRDRDRRSPVSSASHRTPLLGFGRLANPEGTPLGSSNSHHRGDRSHLSRSLKERLGSSGEKSSTPCKSKERPSALERLSEPDPIDDLSPDRVHIADSGRLQYIEVNLDSDGLLGDEEDASPILEPPQQRVSAILRLGENSSAADADRSTVPVSPQTKAAGKRRVTRSATKKFTRRSPLQNLKANKPARSSSAACRKLYSGGAKVLPCDKVAADRVNLEPLSH</sequence>
<feature type="compositionally biased region" description="Basic residues" evidence="1">
    <location>
        <begin position="329"/>
        <end position="344"/>
    </location>
</feature>
<feature type="region of interest" description="Disordered" evidence="1">
    <location>
        <begin position="65"/>
        <end position="84"/>
    </location>
</feature>
<feature type="compositionally biased region" description="Basic and acidic residues" evidence="1">
    <location>
        <begin position="237"/>
        <end position="250"/>
    </location>
</feature>
<feature type="compositionally biased region" description="Basic and acidic residues" evidence="1">
    <location>
        <begin position="214"/>
        <end position="225"/>
    </location>
</feature>
<keyword evidence="4" id="KW-1185">Reference proteome</keyword>
<feature type="compositionally biased region" description="Basic and acidic residues" evidence="1">
    <location>
        <begin position="1"/>
        <end position="13"/>
    </location>
</feature>
<feature type="domain" description="Zinc knuckle CX2CX4HX4C" evidence="2">
    <location>
        <begin position="26"/>
        <end position="68"/>
    </location>
</feature>
<protein>
    <recommendedName>
        <fullName evidence="2">Zinc knuckle CX2CX4HX4C domain-containing protein</fullName>
    </recommendedName>
</protein>
<accession>A0ABQ7YRM9</accession>
<feature type="region of interest" description="Disordered" evidence="1">
    <location>
        <begin position="1"/>
        <end position="29"/>
    </location>
</feature>